<feature type="transmembrane region" description="Helical" evidence="1">
    <location>
        <begin position="27"/>
        <end position="43"/>
    </location>
</feature>
<name>A0A1M6F8F4_9FIRM</name>
<proteinExistence type="predicted"/>
<protein>
    <submittedName>
        <fullName evidence="2">Uncharacterized protein</fullName>
    </submittedName>
</protein>
<keyword evidence="3" id="KW-1185">Reference proteome</keyword>
<evidence type="ECO:0000256" key="1">
    <source>
        <dbReference type="SAM" id="Phobius"/>
    </source>
</evidence>
<accession>A0A1M6F8F4</accession>
<evidence type="ECO:0000313" key="3">
    <source>
        <dbReference type="Proteomes" id="UP000184536"/>
    </source>
</evidence>
<dbReference type="RefSeq" id="WP_110940210.1">
    <property type="nucleotide sequence ID" value="NZ_FQZV01000010.1"/>
</dbReference>
<dbReference type="AlphaFoldDB" id="A0A1M6F8F4"/>
<keyword evidence="1" id="KW-0472">Membrane</keyword>
<reference evidence="3" key="1">
    <citation type="submission" date="2016-11" db="EMBL/GenBank/DDBJ databases">
        <authorList>
            <person name="Varghese N."/>
            <person name="Submissions S."/>
        </authorList>
    </citation>
    <scope>NUCLEOTIDE SEQUENCE [LARGE SCALE GENOMIC DNA]</scope>
    <source>
        <strain evidence="3">DSM 17957</strain>
    </source>
</reference>
<keyword evidence="1" id="KW-0812">Transmembrane</keyword>
<evidence type="ECO:0000313" key="2">
    <source>
        <dbReference type="EMBL" id="SHI93942.1"/>
    </source>
</evidence>
<dbReference type="Proteomes" id="UP000184536">
    <property type="component" value="Unassembled WGS sequence"/>
</dbReference>
<organism evidence="2 3">
    <name type="scientific">Geosporobacter subterraneus DSM 17957</name>
    <dbReference type="NCBI Taxonomy" id="1121919"/>
    <lineage>
        <taxon>Bacteria</taxon>
        <taxon>Bacillati</taxon>
        <taxon>Bacillota</taxon>
        <taxon>Clostridia</taxon>
        <taxon>Peptostreptococcales</taxon>
        <taxon>Thermotaleaceae</taxon>
        <taxon>Geosporobacter</taxon>
    </lineage>
</organism>
<keyword evidence="1" id="KW-1133">Transmembrane helix</keyword>
<feature type="transmembrane region" description="Helical" evidence="1">
    <location>
        <begin position="5"/>
        <end position="21"/>
    </location>
</feature>
<sequence length="62" mass="6911">MRWIVFTISAVGAYIIFSIQLGRPGGLLEISLSLLLAGVFHVSRSKLRREAKTSPKGKKKRK</sequence>
<dbReference type="EMBL" id="FQZV01000010">
    <property type="protein sequence ID" value="SHI93942.1"/>
    <property type="molecule type" value="Genomic_DNA"/>
</dbReference>
<gene>
    <name evidence="2" type="ORF">SAMN02745975_00945</name>
</gene>